<comment type="caution">
    <text evidence="2">The sequence shown here is derived from an EMBL/GenBank/DDBJ whole genome shotgun (WGS) entry which is preliminary data.</text>
</comment>
<dbReference type="AlphaFoldDB" id="A0AAW0NLN1"/>
<dbReference type="SUPFAM" id="SSF48726">
    <property type="entry name" value="Immunoglobulin"/>
    <property type="match status" value="2"/>
</dbReference>
<dbReference type="GO" id="GO:0005886">
    <property type="term" value="C:plasma membrane"/>
    <property type="evidence" value="ECO:0007669"/>
    <property type="project" value="TreeGrafter"/>
</dbReference>
<evidence type="ECO:0000256" key="1">
    <source>
        <dbReference type="ARBA" id="ARBA00022859"/>
    </source>
</evidence>
<evidence type="ECO:0008006" key="4">
    <source>
        <dbReference type="Google" id="ProtNLM"/>
    </source>
</evidence>
<evidence type="ECO:0000313" key="3">
    <source>
        <dbReference type="Proteomes" id="UP001460270"/>
    </source>
</evidence>
<dbReference type="Proteomes" id="UP001460270">
    <property type="component" value="Unassembled WGS sequence"/>
</dbReference>
<dbReference type="PANTHER" id="PTHR23268:SF102">
    <property type="entry name" value="IMMUNOGLOBULIN V-SET DOMAIN-CONTAINING PROTEIN"/>
    <property type="match status" value="1"/>
</dbReference>
<keyword evidence="3" id="KW-1185">Reference proteome</keyword>
<dbReference type="EMBL" id="JBBPFD010000012">
    <property type="protein sequence ID" value="KAK7904141.1"/>
    <property type="molecule type" value="Genomic_DNA"/>
</dbReference>
<organism evidence="2 3">
    <name type="scientific">Mugilogobius chulae</name>
    <name type="common">yellowstripe goby</name>
    <dbReference type="NCBI Taxonomy" id="88201"/>
    <lineage>
        <taxon>Eukaryota</taxon>
        <taxon>Metazoa</taxon>
        <taxon>Chordata</taxon>
        <taxon>Craniata</taxon>
        <taxon>Vertebrata</taxon>
        <taxon>Euteleostomi</taxon>
        <taxon>Actinopterygii</taxon>
        <taxon>Neopterygii</taxon>
        <taxon>Teleostei</taxon>
        <taxon>Neoteleostei</taxon>
        <taxon>Acanthomorphata</taxon>
        <taxon>Gobiaria</taxon>
        <taxon>Gobiiformes</taxon>
        <taxon>Gobioidei</taxon>
        <taxon>Gobiidae</taxon>
        <taxon>Gobionellinae</taxon>
        <taxon>Mugilogobius</taxon>
    </lineage>
</organism>
<proteinExistence type="predicted"/>
<dbReference type="PANTHER" id="PTHR23268">
    <property type="entry name" value="T-CELL RECEPTOR BETA CHAIN"/>
    <property type="match status" value="1"/>
</dbReference>
<dbReference type="GO" id="GO:0007166">
    <property type="term" value="P:cell surface receptor signaling pathway"/>
    <property type="evidence" value="ECO:0007669"/>
    <property type="project" value="TreeGrafter"/>
</dbReference>
<reference evidence="3" key="1">
    <citation type="submission" date="2024-04" db="EMBL/GenBank/DDBJ databases">
        <title>Salinicola lusitanus LLJ914,a marine bacterium isolated from the Okinawa Trough.</title>
        <authorList>
            <person name="Li J."/>
        </authorList>
    </citation>
    <scope>NUCLEOTIDE SEQUENCE [LARGE SCALE GENOMIC DNA]</scope>
</reference>
<dbReference type="Gene3D" id="2.60.40.10">
    <property type="entry name" value="Immunoglobulins"/>
    <property type="match status" value="2"/>
</dbReference>
<protein>
    <recommendedName>
        <fullName evidence="4">Ig-like domain-containing protein</fullName>
    </recommendedName>
</protein>
<dbReference type="CDD" id="cd00099">
    <property type="entry name" value="IgV"/>
    <property type="match status" value="2"/>
</dbReference>
<evidence type="ECO:0000313" key="2">
    <source>
        <dbReference type="EMBL" id="KAK7904141.1"/>
    </source>
</evidence>
<name>A0AAW0NLN1_9GOBI</name>
<gene>
    <name evidence="2" type="ORF">WMY93_016748</name>
</gene>
<keyword evidence="1" id="KW-0391">Immunity</keyword>
<dbReference type="InterPro" id="IPR050413">
    <property type="entry name" value="TCR_beta_variable"/>
</dbReference>
<accession>A0AAW0NLN1</accession>
<sequence>MLLLLCRGLDLGGPWFPGPGPSPLRFLPISPYSRGNLKLLGFLNLHQHNLEDDVVGRVSFTGNGRSRATLSIANLTVDDSSTYYCAARRHSGSSLNNQVQQTPKDIYQTKGTSAEVKCSHNINNYDRIFGSSLNDQVQQTPKDIYQTKETTAKIQCSHNINGYNRIFWYKQLSDGQLQLLGYMLGTSEYLEKGVKVQMTGNANTDEKVILTIEERSSGVYYCAASLTVMRTSFSQNKNHSFSSLI</sequence>
<dbReference type="GO" id="GO:0002376">
    <property type="term" value="P:immune system process"/>
    <property type="evidence" value="ECO:0007669"/>
    <property type="project" value="UniProtKB-KW"/>
</dbReference>
<dbReference type="InterPro" id="IPR013783">
    <property type="entry name" value="Ig-like_fold"/>
</dbReference>
<dbReference type="InterPro" id="IPR036179">
    <property type="entry name" value="Ig-like_dom_sf"/>
</dbReference>